<keyword evidence="6" id="KW-0704">Schiff base</keyword>
<dbReference type="EC" id="2.8.1.10" evidence="3"/>
<comment type="function">
    <text evidence="1">Catalyzes the rearrangement of 1-deoxy-D-xylulose 5-phosphate (DXP) to produce the thiazole phosphate moiety of thiamine. Sulfur is provided by the thiocarboxylate moiety of the carrier protein ThiS. In vitro, sulfur can be provided by H(2)S.</text>
</comment>
<dbReference type="EMBL" id="MLJW01000686">
    <property type="protein sequence ID" value="OIQ83623.1"/>
    <property type="molecule type" value="Genomic_DNA"/>
</dbReference>
<feature type="domain" description="Thiazole synthase ThiG" evidence="8">
    <location>
        <begin position="48"/>
        <end position="293"/>
    </location>
</feature>
<evidence type="ECO:0000256" key="7">
    <source>
        <dbReference type="ARBA" id="ARBA00049897"/>
    </source>
</evidence>
<dbReference type="InterPro" id="IPR013785">
    <property type="entry name" value="Aldolase_TIM"/>
</dbReference>
<dbReference type="GO" id="GO:1990107">
    <property type="term" value="F:thiazole synthase activity"/>
    <property type="evidence" value="ECO:0007669"/>
    <property type="project" value="UniProtKB-EC"/>
</dbReference>
<dbReference type="Pfam" id="PF05690">
    <property type="entry name" value="ThiG"/>
    <property type="match status" value="1"/>
</dbReference>
<dbReference type="CDD" id="cd04728">
    <property type="entry name" value="ThiG"/>
    <property type="match status" value="1"/>
</dbReference>
<name>A0A1J5QUS2_9ZZZZ</name>
<protein>
    <recommendedName>
        <fullName evidence="3">thiazole synthase</fullName>
        <ecNumber evidence="3">2.8.1.10</ecNumber>
    </recommendedName>
</protein>
<dbReference type="InterPro" id="IPR033983">
    <property type="entry name" value="Thiazole_synthase_ThiG"/>
</dbReference>
<dbReference type="HAMAP" id="MF_00443">
    <property type="entry name" value="ThiG"/>
    <property type="match status" value="1"/>
</dbReference>
<accession>A0A1J5QUS2</accession>
<evidence type="ECO:0000256" key="6">
    <source>
        <dbReference type="ARBA" id="ARBA00023270"/>
    </source>
</evidence>
<reference evidence="9" key="1">
    <citation type="submission" date="2016-10" db="EMBL/GenBank/DDBJ databases">
        <title>Sequence of Gallionella enrichment culture.</title>
        <authorList>
            <person name="Poehlein A."/>
            <person name="Muehling M."/>
            <person name="Daniel R."/>
        </authorList>
    </citation>
    <scope>NUCLEOTIDE SEQUENCE</scope>
</reference>
<organism evidence="9">
    <name type="scientific">mine drainage metagenome</name>
    <dbReference type="NCBI Taxonomy" id="410659"/>
    <lineage>
        <taxon>unclassified sequences</taxon>
        <taxon>metagenomes</taxon>
        <taxon>ecological metagenomes</taxon>
    </lineage>
</organism>
<dbReference type="PANTHER" id="PTHR34266">
    <property type="entry name" value="THIAZOLE SYNTHASE"/>
    <property type="match status" value="1"/>
</dbReference>
<dbReference type="SUPFAM" id="SSF110399">
    <property type="entry name" value="ThiG-like"/>
    <property type="match status" value="1"/>
</dbReference>
<dbReference type="InterPro" id="IPR008867">
    <property type="entry name" value="ThiG"/>
</dbReference>
<evidence type="ECO:0000256" key="4">
    <source>
        <dbReference type="ARBA" id="ARBA00022679"/>
    </source>
</evidence>
<dbReference type="PANTHER" id="PTHR34266:SF2">
    <property type="entry name" value="THIAZOLE SYNTHASE"/>
    <property type="match status" value="1"/>
</dbReference>
<keyword evidence="4 9" id="KW-0808">Transferase</keyword>
<keyword evidence="5" id="KW-0784">Thiamine biosynthesis</keyword>
<gene>
    <name evidence="9" type="primary">thiG_10</name>
    <name evidence="9" type="ORF">GALL_345680</name>
</gene>
<proteinExistence type="inferred from homology"/>
<evidence type="ECO:0000256" key="3">
    <source>
        <dbReference type="ARBA" id="ARBA00011960"/>
    </source>
</evidence>
<comment type="pathway">
    <text evidence="2">Cofactor biosynthesis; thiamine diphosphate biosynthesis.</text>
</comment>
<dbReference type="Gene3D" id="3.20.20.70">
    <property type="entry name" value="Aldolase class I"/>
    <property type="match status" value="1"/>
</dbReference>
<comment type="catalytic activity">
    <reaction evidence="7">
        <text>[ThiS sulfur-carrier protein]-C-terminal-Gly-aminoethanethioate + 2-iminoacetate + 1-deoxy-D-xylulose 5-phosphate = [ThiS sulfur-carrier protein]-C-terminal Gly-Gly + 2-[(2R,5Z)-2-carboxy-4-methylthiazol-5(2H)-ylidene]ethyl phosphate + 2 H2O + H(+)</text>
        <dbReference type="Rhea" id="RHEA:26297"/>
        <dbReference type="Rhea" id="RHEA-COMP:12909"/>
        <dbReference type="Rhea" id="RHEA-COMP:19908"/>
        <dbReference type="ChEBI" id="CHEBI:15377"/>
        <dbReference type="ChEBI" id="CHEBI:15378"/>
        <dbReference type="ChEBI" id="CHEBI:57792"/>
        <dbReference type="ChEBI" id="CHEBI:62899"/>
        <dbReference type="ChEBI" id="CHEBI:77846"/>
        <dbReference type="ChEBI" id="CHEBI:90778"/>
        <dbReference type="ChEBI" id="CHEBI:232372"/>
        <dbReference type="EC" id="2.8.1.10"/>
    </reaction>
</comment>
<evidence type="ECO:0000259" key="8">
    <source>
        <dbReference type="Pfam" id="PF05690"/>
    </source>
</evidence>
<sequence length="313" mass="32430">MDTDITAPELSVSQAAAATAPAQGALRALTGAAAPPAAPAQGDDAWHVAGITLRSRLLLGTSRYPSPQVLDDAVATSGAQVLTVGLRRLQPESGGGQAFWQRIAALGCHLLPNTAGCHTAEQAVNLALMARELFGTSWIKLEVVGDDYTLQPDPFGTLEASAHLVREGFAVFAYTTDDLVLARRLHDAGVAAVMPWAAPIGSGRGPQNLHALRTLRERLPDAVLVVDAGLGKPSHAAQVMELGFDAVLLNTAVAESADPVRMAAAFAQAVQAGRLGHLAGAMPERDTARASTPTVGMPFWHEAAAAQGREPGA</sequence>
<dbReference type="AlphaFoldDB" id="A0A1J5QUS2"/>
<evidence type="ECO:0000256" key="1">
    <source>
        <dbReference type="ARBA" id="ARBA00002834"/>
    </source>
</evidence>
<evidence type="ECO:0000256" key="2">
    <source>
        <dbReference type="ARBA" id="ARBA00004948"/>
    </source>
</evidence>
<evidence type="ECO:0000313" key="9">
    <source>
        <dbReference type="EMBL" id="OIQ83623.1"/>
    </source>
</evidence>
<evidence type="ECO:0000256" key="5">
    <source>
        <dbReference type="ARBA" id="ARBA00022977"/>
    </source>
</evidence>
<comment type="caution">
    <text evidence="9">The sequence shown here is derived from an EMBL/GenBank/DDBJ whole genome shotgun (WGS) entry which is preliminary data.</text>
</comment>